<reference evidence="1 2" key="1">
    <citation type="submission" date="2014-08" db="EMBL/GenBank/DDBJ databases">
        <title>Genome sequence of Tetragenococcus muriaticus.</title>
        <authorList>
            <person name="Chuea-nongthon C."/>
            <person name="Rodtong S."/>
            <person name="Yongsawatdigul J."/>
            <person name="Steele J.L."/>
            <person name="Liu X.-y."/>
            <person name="Speers J."/>
            <person name="Glasner J.D."/>
            <person name="Neeno-Eckwall E.C."/>
        </authorList>
    </citation>
    <scope>NUCLEOTIDE SEQUENCE [LARGE SCALE GENOMIC DNA]</scope>
    <source>
        <strain evidence="1 2">3MR10-3</strain>
    </source>
</reference>
<keyword evidence="1" id="KW-0413">Isomerase</keyword>
<dbReference type="SUPFAM" id="SSF53254">
    <property type="entry name" value="Phosphoglycerate mutase-like"/>
    <property type="match status" value="1"/>
</dbReference>
<dbReference type="GO" id="GO:0016868">
    <property type="term" value="F:intramolecular phosphotransferase activity"/>
    <property type="evidence" value="ECO:0007669"/>
    <property type="project" value="InterPro"/>
</dbReference>
<accession>A0A091BYJ5</accession>
<dbReference type="GO" id="GO:0006096">
    <property type="term" value="P:glycolytic process"/>
    <property type="evidence" value="ECO:0007669"/>
    <property type="project" value="InterPro"/>
</dbReference>
<protein>
    <submittedName>
        <fullName evidence="1">Phosphoglycerate mutase</fullName>
        <ecNumber evidence="1">5.4.2.-</ecNumber>
    </submittedName>
</protein>
<dbReference type="Gene3D" id="3.40.50.1240">
    <property type="entry name" value="Phosphoglycerate mutase-like"/>
    <property type="match status" value="1"/>
</dbReference>
<sequence length="52" mass="5790">MLVAAHGNSLRALAKHIEGISDDDIMDLEIPTGKPSVYELNDDLTVKDKYYL</sequence>
<dbReference type="EMBL" id="JPVT01000212">
    <property type="protein sequence ID" value="KFN89545.1"/>
    <property type="molecule type" value="Genomic_DNA"/>
</dbReference>
<dbReference type="PATRIC" id="fig|1302648.3.peg.1919"/>
<dbReference type="PANTHER" id="PTHR11931">
    <property type="entry name" value="PHOSPHOGLYCERATE MUTASE"/>
    <property type="match status" value="1"/>
</dbReference>
<evidence type="ECO:0000313" key="1">
    <source>
        <dbReference type="EMBL" id="KFN89545.1"/>
    </source>
</evidence>
<dbReference type="InterPro" id="IPR029033">
    <property type="entry name" value="His_PPase_superfam"/>
</dbReference>
<organism evidence="1 2">
    <name type="scientific">Tetragenococcus muriaticus 3MR10-3</name>
    <dbReference type="NCBI Taxonomy" id="1302648"/>
    <lineage>
        <taxon>Bacteria</taxon>
        <taxon>Bacillati</taxon>
        <taxon>Bacillota</taxon>
        <taxon>Bacilli</taxon>
        <taxon>Lactobacillales</taxon>
        <taxon>Enterococcaceae</taxon>
        <taxon>Tetragenococcus</taxon>
    </lineage>
</organism>
<comment type="caution">
    <text evidence="1">The sequence shown here is derived from an EMBL/GenBank/DDBJ whole genome shotgun (WGS) entry which is preliminary data.</text>
</comment>
<name>A0A091BYJ5_9ENTE</name>
<dbReference type="Proteomes" id="UP000029381">
    <property type="component" value="Unassembled WGS sequence"/>
</dbReference>
<dbReference type="AlphaFoldDB" id="A0A091BYJ5"/>
<keyword evidence="2" id="KW-1185">Reference proteome</keyword>
<dbReference type="EC" id="5.4.2.-" evidence="1"/>
<proteinExistence type="predicted"/>
<dbReference type="InterPro" id="IPR005952">
    <property type="entry name" value="Phosphogly_mut1"/>
</dbReference>
<dbReference type="CDD" id="cd07040">
    <property type="entry name" value="HP"/>
    <property type="match status" value="1"/>
</dbReference>
<gene>
    <name evidence="1" type="ORF">TMU3MR103_1959</name>
</gene>
<evidence type="ECO:0000313" key="2">
    <source>
        <dbReference type="Proteomes" id="UP000029381"/>
    </source>
</evidence>